<feature type="domain" description="CBS" evidence="11">
    <location>
        <begin position="310"/>
        <end position="369"/>
    </location>
</feature>
<dbReference type="InterPro" id="IPR045095">
    <property type="entry name" value="ACDP"/>
</dbReference>
<evidence type="ECO:0000256" key="8">
    <source>
        <dbReference type="SAM" id="MobiDB-lite"/>
    </source>
</evidence>
<evidence type="ECO:0000256" key="5">
    <source>
        <dbReference type="ARBA" id="ARBA00023136"/>
    </source>
</evidence>
<keyword evidence="5 7" id="KW-0472">Membrane</keyword>
<keyword evidence="3" id="KW-0677">Repeat</keyword>
<evidence type="ECO:0000259" key="12">
    <source>
        <dbReference type="PROSITE" id="PS51846"/>
    </source>
</evidence>
<name>A0A9N8VJI1_9GLOM</name>
<feature type="transmembrane region" description="Helical" evidence="9">
    <location>
        <begin position="160"/>
        <end position="183"/>
    </location>
</feature>
<dbReference type="AlphaFoldDB" id="A0A9N8VJI1"/>
<evidence type="ECO:0000256" key="10">
    <source>
        <dbReference type="SAM" id="SignalP"/>
    </source>
</evidence>
<feature type="signal peptide" evidence="10">
    <location>
        <begin position="1"/>
        <end position="20"/>
    </location>
</feature>
<proteinExistence type="predicted"/>
<feature type="transmembrane region" description="Helical" evidence="9">
    <location>
        <begin position="132"/>
        <end position="153"/>
    </location>
</feature>
<comment type="subcellular location">
    <subcellularLocation>
        <location evidence="1">Membrane</location>
        <topology evidence="1">Multi-pass membrane protein</topology>
    </subcellularLocation>
</comment>
<comment type="caution">
    <text evidence="13">The sequence shown here is derived from an EMBL/GenBank/DDBJ whole genome shotgun (WGS) entry which is preliminary data.</text>
</comment>
<feature type="transmembrane region" description="Helical" evidence="9">
    <location>
        <begin position="47"/>
        <end position="72"/>
    </location>
</feature>
<dbReference type="InterPro" id="IPR044751">
    <property type="entry name" value="Ion_transp-like_CBS"/>
</dbReference>
<dbReference type="OrthoDB" id="5353557at2759"/>
<gene>
    <name evidence="13" type="ORF">DERYTH_LOCUS826</name>
</gene>
<dbReference type="InterPro" id="IPR046342">
    <property type="entry name" value="CBS_dom_sf"/>
</dbReference>
<keyword evidence="6" id="KW-0129">CBS domain</keyword>
<dbReference type="GO" id="GO:0010960">
    <property type="term" value="P:magnesium ion homeostasis"/>
    <property type="evidence" value="ECO:0007669"/>
    <property type="project" value="InterPro"/>
</dbReference>
<evidence type="ECO:0000256" key="3">
    <source>
        <dbReference type="ARBA" id="ARBA00022737"/>
    </source>
</evidence>
<keyword evidence="14" id="KW-1185">Reference proteome</keyword>
<dbReference type="Pfam" id="PF00571">
    <property type="entry name" value="CBS"/>
    <property type="match status" value="1"/>
</dbReference>
<dbReference type="CDD" id="cd04590">
    <property type="entry name" value="CBS_pair_CorC_HlyC_assoc"/>
    <property type="match status" value="1"/>
</dbReference>
<evidence type="ECO:0000256" key="6">
    <source>
        <dbReference type="PROSITE-ProRule" id="PRU00703"/>
    </source>
</evidence>
<dbReference type="PROSITE" id="PS51846">
    <property type="entry name" value="CNNM"/>
    <property type="match status" value="1"/>
</dbReference>
<accession>A0A9N8VJI1</accession>
<dbReference type="InterPro" id="IPR002550">
    <property type="entry name" value="CNNM"/>
</dbReference>
<feature type="domain" description="CNNM transmembrane" evidence="12">
    <location>
        <begin position="43"/>
        <end position="229"/>
    </location>
</feature>
<dbReference type="Proteomes" id="UP000789405">
    <property type="component" value="Unassembled WGS sequence"/>
</dbReference>
<feature type="compositionally biased region" description="Polar residues" evidence="8">
    <location>
        <begin position="409"/>
        <end position="427"/>
    </location>
</feature>
<reference evidence="13" key="1">
    <citation type="submission" date="2021-06" db="EMBL/GenBank/DDBJ databases">
        <authorList>
            <person name="Kallberg Y."/>
            <person name="Tangrot J."/>
            <person name="Rosling A."/>
        </authorList>
    </citation>
    <scope>NUCLEOTIDE SEQUENCE</scope>
    <source>
        <strain evidence="13">MA453B</strain>
    </source>
</reference>
<keyword evidence="10" id="KW-0732">Signal</keyword>
<dbReference type="PROSITE" id="PS51371">
    <property type="entry name" value="CBS"/>
    <property type="match status" value="1"/>
</dbReference>
<evidence type="ECO:0000259" key="11">
    <source>
        <dbReference type="PROSITE" id="PS51371"/>
    </source>
</evidence>
<evidence type="ECO:0000256" key="9">
    <source>
        <dbReference type="SAM" id="Phobius"/>
    </source>
</evidence>
<dbReference type="FunFam" id="3.10.580.10:FF:000006">
    <property type="entry name" value="DUF21 and CBS domain protein"/>
    <property type="match status" value="1"/>
</dbReference>
<dbReference type="GO" id="GO:0016020">
    <property type="term" value="C:membrane"/>
    <property type="evidence" value="ECO:0007669"/>
    <property type="project" value="UniProtKB-SubCell"/>
</dbReference>
<keyword evidence="4 7" id="KW-1133">Transmembrane helix</keyword>
<evidence type="ECO:0000256" key="1">
    <source>
        <dbReference type="ARBA" id="ARBA00004141"/>
    </source>
</evidence>
<evidence type="ECO:0000256" key="2">
    <source>
        <dbReference type="ARBA" id="ARBA00022692"/>
    </source>
</evidence>
<sequence length="467" mass="51745">MSRLIFVGVFLIVSISRVLAYPYYSQNEDFSVNARHPKYHEQVKIPYWIKVILTVILVLLGGLFAGLTLGLMSLDETNLHILASSGDATQRKYAARIKPIRKNGHMLLVTLLLVNVLVNETLPIIMDDVMGGGGITAILVSSVLIVIFGEIIPQAVCSRYGLAIGAFFAWPVRILMWLTYIIAYPIAKLLDKVLGENHGIIYRRAELKELIQYHGSSTKHGGDLVTDSVTIIRGALDLQDKAVEIAMTPIDKVYMLPVDTIMDRITMREIYSTGHSRIPIYGESRQNIVGVLLTKVKTNPDEARPLKNFPINNMPTVLAATPLFDILNTFQDGRSHMAIVVKGEENMPIGVITLEDVLEELIQEEIYDESDTRIGLAVKLETGDQLILASKKKRAESSKVVYHKHKFKSPSSRADSIQGTPSQSVIENNRAGDLIVFDEPSTMSTIPSRDDTGELPHANDSLTTNAN</sequence>
<dbReference type="Gene3D" id="3.10.580.10">
    <property type="entry name" value="CBS-domain"/>
    <property type="match status" value="1"/>
</dbReference>
<organism evidence="13 14">
    <name type="scientific">Dentiscutata erythropus</name>
    <dbReference type="NCBI Taxonomy" id="1348616"/>
    <lineage>
        <taxon>Eukaryota</taxon>
        <taxon>Fungi</taxon>
        <taxon>Fungi incertae sedis</taxon>
        <taxon>Mucoromycota</taxon>
        <taxon>Glomeromycotina</taxon>
        <taxon>Glomeromycetes</taxon>
        <taxon>Diversisporales</taxon>
        <taxon>Gigasporaceae</taxon>
        <taxon>Dentiscutata</taxon>
    </lineage>
</organism>
<dbReference type="EMBL" id="CAJVPY010000199">
    <property type="protein sequence ID" value="CAG8457171.1"/>
    <property type="molecule type" value="Genomic_DNA"/>
</dbReference>
<keyword evidence="2 7" id="KW-0812">Transmembrane</keyword>
<feature type="region of interest" description="Disordered" evidence="8">
    <location>
        <begin position="402"/>
        <end position="467"/>
    </location>
</feature>
<dbReference type="Pfam" id="PF01595">
    <property type="entry name" value="CNNM"/>
    <property type="match status" value="1"/>
</dbReference>
<evidence type="ECO:0000313" key="14">
    <source>
        <dbReference type="Proteomes" id="UP000789405"/>
    </source>
</evidence>
<dbReference type="GO" id="GO:0030026">
    <property type="term" value="P:intracellular manganese ion homeostasis"/>
    <property type="evidence" value="ECO:0007669"/>
    <property type="project" value="TreeGrafter"/>
</dbReference>
<dbReference type="InterPro" id="IPR000644">
    <property type="entry name" value="CBS_dom"/>
</dbReference>
<dbReference type="PANTHER" id="PTHR12064:SF97">
    <property type="entry name" value="METAL TRANSPORTER CNNM-5"/>
    <property type="match status" value="1"/>
</dbReference>
<dbReference type="SUPFAM" id="SSF54631">
    <property type="entry name" value="CBS-domain pair"/>
    <property type="match status" value="1"/>
</dbReference>
<dbReference type="PANTHER" id="PTHR12064">
    <property type="entry name" value="METAL TRANSPORTER CNNM"/>
    <property type="match status" value="1"/>
</dbReference>
<feature type="transmembrane region" description="Helical" evidence="9">
    <location>
        <begin position="106"/>
        <end position="126"/>
    </location>
</feature>
<evidence type="ECO:0000256" key="4">
    <source>
        <dbReference type="ARBA" id="ARBA00022989"/>
    </source>
</evidence>
<dbReference type="GO" id="GO:0005737">
    <property type="term" value="C:cytoplasm"/>
    <property type="evidence" value="ECO:0007669"/>
    <property type="project" value="TreeGrafter"/>
</dbReference>
<evidence type="ECO:0000313" key="13">
    <source>
        <dbReference type="EMBL" id="CAG8457171.1"/>
    </source>
</evidence>
<evidence type="ECO:0000256" key="7">
    <source>
        <dbReference type="PROSITE-ProRule" id="PRU01193"/>
    </source>
</evidence>
<protein>
    <submittedName>
        <fullName evidence="13">28651_t:CDS:1</fullName>
    </submittedName>
</protein>
<feature type="chain" id="PRO_5040152889" evidence="10">
    <location>
        <begin position="21"/>
        <end position="467"/>
    </location>
</feature>